<dbReference type="InterPro" id="IPR036404">
    <property type="entry name" value="Jacalin-like_lectin_dom_sf"/>
</dbReference>
<name>A0A9P8RP35_9PEZI</name>
<reference evidence="1" key="1">
    <citation type="submission" date="2021-03" db="EMBL/GenBank/DDBJ databases">
        <title>Comparative genomics and phylogenomic investigation of the class Geoglossomycetes provide insights into ecological specialization and systematics.</title>
        <authorList>
            <person name="Melie T."/>
            <person name="Pirro S."/>
            <person name="Miller A.N."/>
            <person name="Quandt A."/>
        </authorList>
    </citation>
    <scope>NUCLEOTIDE SEQUENCE</scope>
    <source>
        <strain evidence="1">CAQ_001_2017</strain>
    </source>
</reference>
<sequence length="362" mass="39767">MEHSLDFTSLSWRKGLPLSTPFITDSDMASFQSYQQQFSPASHVIFGKPESSSALLIITIFTKGPGVGITGMRFDYANGERKVWGVCKGAALNFFLNGIGESIAMVETCQIGPVVSKLKLTTNLQRTCIFPGQSRGFVEYNVKATSHKYIAAHHGNIIGFCGCFVGSQGSLACLGFFTDTSIVCGSSSLDHSPETFFTDSMEDFTVSFRIHGKFKSQITLDKHYDSVQTSVESAGAEFREQGQIVGLLFRSSGSDYPELIGQWVEPGEKYHLAANESILDVDITKWRGPSNTPRYASWTYQVKNIALVTSRQTLQWSQGDRNAKELKPALITWNFNAVFDYITVEPGDGPGNCCSGASRKTL</sequence>
<dbReference type="Gene3D" id="2.100.10.30">
    <property type="entry name" value="Jacalin-like lectin domain"/>
    <property type="match status" value="1"/>
</dbReference>
<protein>
    <submittedName>
        <fullName evidence="1">Uncharacterized protein</fullName>
    </submittedName>
</protein>
<accession>A0A9P8RP35</accession>
<organism evidence="1 2">
    <name type="scientific">Trichoglossum hirsutum</name>
    <dbReference type="NCBI Taxonomy" id="265104"/>
    <lineage>
        <taxon>Eukaryota</taxon>
        <taxon>Fungi</taxon>
        <taxon>Dikarya</taxon>
        <taxon>Ascomycota</taxon>
        <taxon>Pezizomycotina</taxon>
        <taxon>Geoglossomycetes</taxon>
        <taxon>Geoglossales</taxon>
        <taxon>Geoglossaceae</taxon>
        <taxon>Trichoglossum</taxon>
    </lineage>
</organism>
<dbReference type="EMBL" id="JAGHQM010000702">
    <property type="protein sequence ID" value="KAH0558921.1"/>
    <property type="molecule type" value="Genomic_DNA"/>
</dbReference>
<dbReference type="Proteomes" id="UP000750711">
    <property type="component" value="Unassembled WGS sequence"/>
</dbReference>
<gene>
    <name evidence="1" type="ORF">GP486_004452</name>
</gene>
<dbReference type="AlphaFoldDB" id="A0A9P8RP35"/>
<evidence type="ECO:0000313" key="2">
    <source>
        <dbReference type="Proteomes" id="UP000750711"/>
    </source>
</evidence>
<proteinExistence type="predicted"/>
<evidence type="ECO:0000313" key="1">
    <source>
        <dbReference type="EMBL" id="KAH0558921.1"/>
    </source>
</evidence>
<comment type="caution">
    <text evidence="1">The sequence shown here is derived from an EMBL/GenBank/DDBJ whole genome shotgun (WGS) entry which is preliminary data.</text>
</comment>
<dbReference type="SUPFAM" id="SSF51101">
    <property type="entry name" value="Mannose-binding lectins"/>
    <property type="match status" value="1"/>
</dbReference>
<keyword evidence="2" id="KW-1185">Reference proteome</keyword>